<evidence type="ECO:0000256" key="1">
    <source>
        <dbReference type="ARBA" id="ARBA00022555"/>
    </source>
</evidence>
<dbReference type="InterPro" id="IPR029063">
    <property type="entry name" value="SAM-dependent_MTases_sf"/>
</dbReference>
<dbReference type="SUPFAM" id="SSF53335">
    <property type="entry name" value="S-adenosyl-L-methionine-dependent methyltransferases"/>
    <property type="match status" value="1"/>
</dbReference>
<sequence>MKVNEGKAQLNLTDKVFFNPQMEFCRDISSIGVGAYCEEIGKRIHVVDGLCATGVRGIRYKLESSCVGKVEFVDMDENACKLAERNAKLNKLRNYEVHCCHINDFLFHNKRFDWVELDPFGTPLPYLQSALASFRKQGMLSVTATDTAVLCGAHQRACLKNYGAMPIDNEYCHEIGVRILAGTIVRFASSLNLGTDFCLSLSVQHFFKLFAKLKTGADGAVASMKKMGYISHCPKCLNREWRFNPPILKEKCPRCGGKFEHAGPLFLGELWNERFLAGMRRINQGRDYKNKWKIDETLSIMQEETGMPPTYFDLHKIAEKAKKSPPNFESFVKRLREGGFRVSKTHFKSNSVRSNAGIKKIMSIF</sequence>
<proteinExistence type="inferred from homology"/>
<keyword evidence="3 8" id="KW-0808">Transferase</keyword>
<organism evidence="9 10">
    <name type="scientific">Fermentimicrarchaeum limneticum</name>
    <dbReference type="NCBI Taxonomy" id="2795018"/>
    <lineage>
        <taxon>Archaea</taxon>
        <taxon>Candidatus Micrarchaeota</taxon>
        <taxon>Candidatus Fermentimicrarchaeales</taxon>
        <taxon>Candidatus Fermentimicrarchaeaceae</taxon>
        <taxon>Candidatus Fermentimicrarchaeum</taxon>
    </lineage>
</organism>
<dbReference type="KEGG" id="flt:Sv326_0477"/>
<keyword evidence="1 8" id="KW-0820">tRNA-binding</keyword>
<comment type="similarity">
    <text evidence="8">Belongs to the class I-like SAM-binding methyltransferase superfamily. Trm1 family.</text>
</comment>
<dbReference type="PROSITE" id="PS51626">
    <property type="entry name" value="SAM_MT_TRM1"/>
    <property type="match status" value="1"/>
</dbReference>
<evidence type="ECO:0000256" key="6">
    <source>
        <dbReference type="ARBA" id="ARBA00022884"/>
    </source>
</evidence>
<evidence type="ECO:0000256" key="3">
    <source>
        <dbReference type="ARBA" id="ARBA00022679"/>
    </source>
</evidence>
<keyword evidence="2 8" id="KW-0489">Methyltransferase</keyword>
<dbReference type="NCBIfam" id="TIGR00308">
    <property type="entry name" value="TRM1"/>
    <property type="match status" value="1"/>
</dbReference>
<accession>A0A7D5XHB3</accession>
<evidence type="ECO:0000256" key="2">
    <source>
        <dbReference type="ARBA" id="ARBA00022603"/>
    </source>
</evidence>
<protein>
    <recommendedName>
        <fullName evidence="7">tRNA (guanine(26)-N(2))-dimethyltransferase</fullName>
        <ecNumber evidence="7">2.1.1.216</ecNumber>
    </recommendedName>
</protein>
<dbReference type="Proteomes" id="UP000510821">
    <property type="component" value="Chromosome"/>
</dbReference>
<dbReference type="PANTHER" id="PTHR10631">
    <property type="entry name" value="N 2 ,N 2 -DIMETHYLGUANOSINE TRNA METHYLTRANSFERASE"/>
    <property type="match status" value="1"/>
</dbReference>
<dbReference type="GO" id="GO:0000049">
    <property type="term" value="F:tRNA binding"/>
    <property type="evidence" value="ECO:0007669"/>
    <property type="project" value="UniProtKB-UniRule"/>
</dbReference>
<reference evidence="10" key="1">
    <citation type="submission" date="2020-07" db="EMBL/GenBank/DDBJ databases">
        <title>Metabolic diversity and evolutionary history of the archaeal phylum ###Micrarchaeota### uncovered from a freshwater lake metagenome.</title>
        <authorList>
            <person name="Kadnikov V.V."/>
            <person name="Savvichev A.S."/>
            <person name="Mardanov A.V."/>
            <person name="Beletsky A.V."/>
            <person name="Chupakov A.V."/>
            <person name="Kokryatskaya N.M."/>
            <person name="Pimenov N.V."/>
            <person name="Ravin N.V."/>
        </authorList>
    </citation>
    <scope>NUCLEOTIDE SEQUENCE [LARGE SCALE GENOMIC DNA]</scope>
</reference>
<dbReference type="GO" id="GO:0160104">
    <property type="term" value="F:tRNA (guanine(26)-N2)-dimethyltransferase activity"/>
    <property type="evidence" value="ECO:0007669"/>
    <property type="project" value="UniProtKB-EC"/>
</dbReference>
<dbReference type="GO" id="GO:0002940">
    <property type="term" value="P:tRNA N2-guanine methylation"/>
    <property type="evidence" value="ECO:0007669"/>
    <property type="project" value="TreeGrafter"/>
</dbReference>
<dbReference type="PANTHER" id="PTHR10631:SF3">
    <property type="entry name" value="TRNA (GUANINE(26)-N(2))-DIMETHYLTRANSFERASE"/>
    <property type="match status" value="1"/>
</dbReference>
<keyword evidence="6 8" id="KW-0694">RNA-binding</keyword>
<keyword evidence="5 8" id="KW-0819">tRNA processing</keyword>
<evidence type="ECO:0000256" key="7">
    <source>
        <dbReference type="ARBA" id="ARBA00039099"/>
    </source>
</evidence>
<evidence type="ECO:0000313" key="10">
    <source>
        <dbReference type="Proteomes" id="UP000510821"/>
    </source>
</evidence>
<evidence type="ECO:0000313" key="9">
    <source>
        <dbReference type="EMBL" id="QLJ52652.1"/>
    </source>
</evidence>
<evidence type="ECO:0000256" key="4">
    <source>
        <dbReference type="ARBA" id="ARBA00022691"/>
    </source>
</evidence>
<dbReference type="Gene3D" id="3.30.56.70">
    <property type="entry name" value="N2,N2-dimethylguanosine tRNA methyltransferase, C-terminal domain"/>
    <property type="match status" value="1"/>
</dbReference>
<dbReference type="Pfam" id="PF02005">
    <property type="entry name" value="TRM"/>
    <property type="match status" value="1"/>
</dbReference>
<gene>
    <name evidence="9" type="ORF">Sv326_0477</name>
</gene>
<dbReference type="AlphaFoldDB" id="A0A7D5XHB3"/>
<keyword evidence="4 8" id="KW-0949">S-adenosyl-L-methionine</keyword>
<name>A0A7D5XHB3_FERL1</name>
<dbReference type="InterPro" id="IPR002905">
    <property type="entry name" value="Trm1"/>
</dbReference>
<dbReference type="EMBL" id="CP058998">
    <property type="protein sequence ID" value="QLJ52652.1"/>
    <property type="molecule type" value="Genomic_DNA"/>
</dbReference>
<evidence type="ECO:0000256" key="5">
    <source>
        <dbReference type="ARBA" id="ARBA00022694"/>
    </source>
</evidence>
<dbReference type="EC" id="2.1.1.216" evidence="7"/>
<dbReference type="Gene3D" id="3.40.50.150">
    <property type="entry name" value="Vaccinia Virus protein VP39"/>
    <property type="match status" value="1"/>
</dbReference>
<evidence type="ECO:0000256" key="8">
    <source>
        <dbReference type="PROSITE-ProRule" id="PRU00958"/>
    </source>
</evidence>
<dbReference type="InterPro" id="IPR042296">
    <property type="entry name" value="tRNA_met_Trm1_C"/>
</dbReference>